<dbReference type="AlphaFoldDB" id="A0A1I5YDP7"/>
<evidence type="ECO:0000256" key="1">
    <source>
        <dbReference type="SAM" id="Phobius"/>
    </source>
</evidence>
<feature type="transmembrane region" description="Helical" evidence="1">
    <location>
        <begin position="6"/>
        <end position="24"/>
    </location>
</feature>
<keyword evidence="3" id="KW-1185">Reference proteome</keyword>
<proteinExistence type="predicted"/>
<sequence length="179" mass="20220">MKKGTLILVIAIVCVFTIGIISIVRNDTLSPYDFLVKEMENDNARTPAEMLYQVNIDEGEYLIFYKDQRGIVACAIIKKKLLSYGLLRISSGIWPTNSKDPADFLFSSYKYNKGRAWIFWGIVRDSSVAKVLFNGKETKIVEAKGLRICYTTGKASTSPTELVYQLLDVQGRPIFQNTD</sequence>
<keyword evidence="1" id="KW-0812">Transmembrane</keyword>
<evidence type="ECO:0000313" key="3">
    <source>
        <dbReference type="Proteomes" id="UP000198577"/>
    </source>
</evidence>
<reference evidence="2 3" key="1">
    <citation type="submission" date="2016-10" db="EMBL/GenBank/DDBJ databases">
        <authorList>
            <person name="de Groot N.N."/>
        </authorList>
    </citation>
    <scope>NUCLEOTIDE SEQUENCE [LARGE SCALE GENOMIC DNA]</scope>
    <source>
        <strain evidence="2 3">DSM 20678</strain>
    </source>
</reference>
<dbReference type="Proteomes" id="UP000198577">
    <property type="component" value="Unassembled WGS sequence"/>
</dbReference>
<name>A0A1I5YDP7_9FIRM</name>
<accession>A0A1I5YDP7</accession>
<dbReference type="RefSeq" id="WP_092282779.1">
    <property type="nucleotide sequence ID" value="NZ_FOXR01000043.1"/>
</dbReference>
<keyword evidence="1" id="KW-1133">Transmembrane helix</keyword>
<evidence type="ECO:0000313" key="2">
    <source>
        <dbReference type="EMBL" id="SFQ42331.1"/>
    </source>
</evidence>
<keyword evidence="1" id="KW-0472">Membrane</keyword>
<dbReference type="OrthoDB" id="2083196at2"/>
<protein>
    <submittedName>
        <fullName evidence="2">Uncharacterized protein</fullName>
    </submittedName>
</protein>
<dbReference type="EMBL" id="FOXR01000043">
    <property type="protein sequence ID" value="SFQ42331.1"/>
    <property type="molecule type" value="Genomic_DNA"/>
</dbReference>
<gene>
    <name evidence="2" type="ORF">SAMN05444406_1432</name>
</gene>
<organism evidence="2 3">
    <name type="scientific">Caldicoprobacter faecalis</name>
    <dbReference type="NCBI Taxonomy" id="937334"/>
    <lineage>
        <taxon>Bacteria</taxon>
        <taxon>Bacillati</taxon>
        <taxon>Bacillota</taxon>
        <taxon>Clostridia</taxon>
        <taxon>Caldicoprobacterales</taxon>
        <taxon>Caldicoprobacteraceae</taxon>
        <taxon>Caldicoprobacter</taxon>
    </lineage>
</organism>